<evidence type="ECO:0000313" key="3">
    <source>
        <dbReference type="EMBL" id="VDP07875.1"/>
    </source>
</evidence>
<evidence type="ECO:0000313" key="5">
    <source>
        <dbReference type="WBParaSite" id="HPBE_0001707401-mRNA-1"/>
    </source>
</evidence>
<dbReference type="GO" id="GO:0005737">
    <property type="term" value="C:cytoplasm"/>
    <property type="evidence" value="ECO:0007669"/>
    <property type="project" value="UniProtKB-ARBA"/>
</dbReference>
<dbReference type="GO" id="GO:0019899">
    <property type="term" value="F:enzyme binding"/>
    <property type="evidence" value="ECO:0007669"/>
    <property type="project" value="UniProtKB-ARBA"/>
</dbReference>
<keyword evidence="4" id="KW-1185">Reference proteome</keyword>
<feature type="region of interest" description="Disordered" evidence="1">
    <location>
        <begin position="176"/>
        <end position="212"/>
    </location>
</feature>
<dbReference type="InterPro" id="IPR001878">
    <property type="entry name" value="Znf_CCHC"/>
</dbReference>
<evidence type="ECO:0000256" key="1">
    <source>
        <dbReference type="SAM" id="MobiDB-lite"/>
    </source>
</evidence>
<evidence type="ECO:0000313" key="4">
    <source>
        <dbReference type="Proteomes" id="UP000050761"/>
    </source>
</evidence>
<accession>A0A3P8BN26</accession>
<dbReference type="InterPro" id="IPR036875">
    <property type="entry name" value="Znf_CCHC_sf"/>
</dbReference>
<feature type="compositionally biased region" description="Polar residues" evidence="1">
    <location>
        <begin position="1"/>
        <end position="15"/>
    </location>
</feature>
<dbReference type="GO" id="GO:0008270">
    <property type="term" value="F:zinc ion binding"/>
    <property type="evidence" value="ECO:0007669"/>
    <property type="project" value="InterPro"/>
</dbReference>
<sequence>MDEGNNNQQHGTTYETPEAIREGMADNHVVRLDSRDLDFIIQCVKADQVPKQSSSDVPPFKREGYRRQYSFNAALVNKLSSVLHIEGSNDVIEEVIQELKVRNETLVIADNHPQVFQFLDLEEKADTLKDMDPRLSKFLDIIKKRDEEVPKKKKPSTQIQPFPAREAAWHTASPYSSFSMSRTGYAPQPERRGFPYSRREESPTRKSSRFESYKPYRGADFKDYRRKSQWRSCGREGHWAYDCPQRK</sequence>
<reference evidence="3 4" key="1">
    <citation type="submission" date="2018-11" db="EMBL/GenBank/DDBJ databases">
        <authorList>
            <consortium name="Pathogen Informatics"/>
        </authorList>
    </citation>
    <scope>NUCLEOTIDE SEQUENCE [LARGE SCALE GENOMIC DNA]</scope>
</reference>
<protein>
    <submittedName>
        <fullName evidence="5">CCHC-type domain-containing protein</fullName>
    </submittedName>
</protein>
<reference evidence="5" key="2">
    <citation type="submission" date="2019-09" db="UniProtKB">
        <authorList>
            <consortium name="WormBaseParasite"/>
        </authorList>
    </citation>
    <scope>IDENTIFICATION</scope>
</reference>
<dbReference type="AlphaFoldDB" id="A0A183G5X8"/>
<feature type="region of interest" description="Disordered" evidence="1">
    <location>
        <begin position="1"/>
        <end position="21"/>
    </location>
</feature>
<organism evidence="4 5">
    <name type="scientific">Heligmosomoides polygyrus</name>
    <name type="common">Parasitic roundworm</name>
    <dbReference type="NCBI Taxonomy" id="6339"/>
    <lineage>
        <taxon>Eukaryota</taxon>
        <taxon>Metazoa</taxon>
        <taxon>Ecdysozoa</taxon>
        <taxon>Nematoda</taxon>
        <taxon>Chromadorea</taxon>
        <taxon>Rhabditida</taxon>
        <taxon>Rhabditina</taxon>
        <taxon>Rhabditomorpha</taxon>
        <taxon>Strongyloidea</taxon>
        <taxon>Heligmosomidae</taxon>
        <taxon>Heligmosomoides</taxon>
    </lineage>
</organism>
<feature type="domain" description="CCHC-type" evidence="2">
    <location>
        <begin position="232"/>
        <end position="245"/>
    </location>
</feature>
<dbReference type="WBParaSite" id="HPBE_0001707401-mRNA-1">
    <property type="protein sequence ID" value="HPBE_0001707401-mRNA-1"/>
    <property type="gene ID" value="HPBE_0001707401"/>
</dbReference>
<dbReference type="Pfam" id="PF00098">
    <property type="entry name" value="zf-CCHC"/>
    <property type="match status" value="1"/>
</dbReference>
<feature type="compositionally biased region" description="Basic and acidic residues" evidence="1">
    <location>
        <begin position="189"/>
        <end position="212"/>
    </location>
</feature>
<proteinExistence type="predicted"/>
<dbReference type="EMBL" id="UZAH01029785">
    <property type="protein sequence ID" value="VDP07875.1"/>
    <property type="molecule type" value="Genomic_DNA"/>
</dbReference>
<dbReference type="GO" id="GO:0003676">
    <property type="term" value="F:nucleic acid binding"/>
    <property type="evidence" value="ECO:0007669"/>
    <property type="project" value="InterPro"/>
</dbReference>
<name>A0A183G5X8_HELPZ</name>
<gene>
    <name evidence="3" type="ORF">HPBE_LOCUS17073</name>
</gene>
<dbReference type="SUPFAM" id="SSF57756">
    <property type="entry name" value="Retrovirus zinc finger-like domains"/>
    <property type="match status" value="1"/>
</dbReference>
<evidence type="ECO:0000259" key="2">
    <source>
        <dbReference type="Pfam" id="PF00098"/>
    </source>
</evidence>
<accession>A0A183G5X8</accession>
<dbReference type="Proteomes" id="UP000050761">
    <property type="component" value="Unassembled WGS sequence"/>
</dbReference>